<gene>
    <name evidence="6" type="ORF">ACFPM3_05215</name>
</gene>
<feature type="compositionally biased region" description="Polar residues" evidence="4">
    <location>
        <begin position="418"/>
        <end position="427"/>
    </location>
</feature>
<dbReference type="RefSeq" id="WP_345693507.1">
    <property type="nucleotide sequence ID" value="NZ_BAABIT010000001.1"/>
</dbReference>
<dbReference type="SMART" id="SM00220">
    <property type="entry name" value="S_TKc"/>
    <property type="match status" value="1"/>
</dbReference>
<dbReference type="InterPro" id="IPR017441">
    <property type="entry name" value="Protein_kinase_ATP_BS"/>
</dbReference>
<dbReference type="SUPFAM" id="SSF53850">
    <property type="entry name" value="Periplasmic binding protein-like II"/>
    <property type="match status" value="1"/>
</dbReference>
<dbReference type="CDD" id="cd14014">
    <property type="entry name" value="STKc_PknB_like"/>
    <property type="match status" value="1"/>
</dbReference>
<keyword evidence="2 3" id="KW-0067">ATP-binding</keyword>
<dbReference type="Gene3D" id="3.40.190.10">
    <property type="entry name" value="Periplasmic binding protein-like II"/>
    <property type="match status" value="1"/>
</dbReference>
<evidence type="ECO:0000256" key="1">
    <source>
        <dbReference type="ARBA" id="ARBA00022741"/>
    </source>
</evidence>
<feature type="compositionally biased region" description="Pro residues" evidence="4">
    <location>
        <begin position="381"/>
        <end position="412"/>
    </location>
</feature>
<dbReference type="Gene3D" id="3.30.200.20">
    <property type="entry name" value="Phosphorylase Kinase, domain 1"/>
    <property type="match status" value="1"/>
</dbReference>
<dbReference type="PROSITE" id="PS00107">
    <property type="entry name" value="PROTEIN_KINASE_ATP"/>
    <property type="match status" value="1"/>
</dbReference>
<accession>A0ABV9XCA7</accession>
<dbReference type="InterPro" id="IPR000914">
    <property type="entry name" value="SBP_5_dom"/>
</dbReference>
<organism evidence="6 7">
    <name type="scientific">Streptomyces coeruleoprunus</name>
    <dbReference type="NCBI Taxonomy" id="285563"/>
    <lineage>
        <taxon>Bacteria</taxon>
        <taxon>Bacillati</taxon>
        <taxon>Actinomycetota</taxon>
        <taxon>Actinomycetes</taxon>
        <taxon>Kitasatosporales</taxon>
        <taxon>Streptomycetaceae</taxon>
        <taxon>Streptomyces</taxon>
    </lineage>
</organism>
<evidence type="ECO:0000256" key="2">
    <source>
        <dbReference type="ARBA" id="ARBA00022840"/>
    </source>
</evidence>
<evidence type="ECO:0000259" key="5">
    <source>
        <dbReference type="PROSITE" id="PS50011"/>
    </source>
</evidence>
<dbReference type="InterPro" id="IPR000719">
    <property type="entry name" value="Prot_kinase_dom"/>
</dbReference>
<dbReference type="PANTHER" id="PTHR30290:SF83">
    <property type="entry name" value="ABC TRANSPORTER SUBSTRATE-BINDING PROTEIN"/>
    <property type="match status" value="1"/>
</dbReference>
<evidence type="ECO:0000313" key="6">
    <source>
        <dbReference type="EMBL" id="MFC5021553.1"/>
    </source>
</evidence>
<dbReference type="PANTHER" id="PTHR30290">
    <property type="entry name" value="PERIPLASMIC BINDING COMPONENT OF ABC TRANSPORTER"/>
    <property type="match status" value="1"/>
</dbReference>
<feature type="region of interest" description="Disordered" evidence="4">
    <location>
        <begin position="295"/>
        <end position="438"/>
    </location>
</feature>
<dbReference type="PROSITE" id="PS00108">
    <property type="entry name" value="PROTEIN_KINASE_ST"/>
    <property type="match status" value="1"/>
</dbReference>
<reference evidence="7" key="1">
    <citation type="journal article" date="2019" name="Int. J. Syst. Evol. Microbiol.">
        <title>The Global Catalogue of Microorganisms (GCM) 10K type strain sequencing project: providing services to taxonomists for standard genome sequencing and annotation.</title>
        <authorList>
            <consortium name="The Broad Institute Genomics Platform"/>
            <consortium name="The Broad Institute Genome Sequencing Center for Infectious Disease"/>
            <person name="Wu L."/>
            <person name="Ma J."/>
        </authorList>
    </citation>
    <scope>NUCLEOTIDE SEQUENCE [LARGE SCALE GENOMIC DNA]</scope>
    <source>
        <strain evidence="7">CGMCC 4.1648</strain>
    </source>
</reference>
<comment type="caution">
    <text evidence="6">The sequence shown here is derived from an EMBL/GenBank/DDBJ whole genome shotgun (WGS) entry which is preliminary data.</text>
</comment>
<keyword evidence="1 3" id="KW-0547">Nucleotide-binding</keyword>
<keyword evidence="7" id="KW-1185">Reference proteome</keyword>
<dbReference type="InterPro" id="IPR011009">
    <property type="entry name" value="Kinase-like_dom_sf"/>
</dbReference>
<name>A0ABV9XCA7_9ACTN</name>
<dbReference type="InterPro" id="IPR008271">
    <property type="entry name" value="Ser/Thr_kinase_AS"/>
</dbReference>
<feature type="compositionally biased region" description="Pro residues" evidence="4">
    <location>
        <begin position="338"/>
        <end position="349"/>
    </location>
</feature>
<sequence length="1033" mass="109207">MHELGEADPRQVGRYRILARLGVGGMGRVYLGRSTSGRMVAVKVVRAELAEDPDFRRRFAREVEAARRVTGFFTAAVVDADPEGSPAWLATAYVPGMPLDEAVRAHGAWARRSLLVLGAGLVEALEAIHGAGLIHRDLKPSNVLLAGDGPRVIDFGISIASEASVLTRTGMVVGTPGFMSPEQVTGRTVGPASDVFALGAVLAFAGTGAAPFGTGSPHSVNFRAVYEEPELGGLPAGTGFVGRCLAKDPGRRPTVPELLAEFAQLLGDAGGQTYGVGLPQETDWLPEAVATALTDRTTARTAPRPAANPEPPQDPRVPADAVPGPDPRVSLDKKPEPAAVPPAPAPAEPPALVDREPARAPATPTPAIDEIDKNDKAVPTPTGPAAPTAPPLSPPAQAPAPEAPRPSGPPATEPLLVSTRTPASPTSPGRLPTQPPGRARRRRLVAIALVAALVTGGGITALLANLGKGKSHGAEGEKSSSTAPAGFDAAVGKVVNASDKKGGTLRLLSRSDADSWDPARSYYGWVWNMQRLYARTLLAYDAKPGRQGLNLVPDLAAAQPQVSPDGRTYTVRLKSGLQFEDGTPITSQDVKYGIERVFAQDVLSGGPVHLIESLDQGQNYQGPYKGGGAGKSGLRSVETPDDRTLVFRLAEADSRFPYLLAMGATSPVPRKRDTGARYGKEPVSSGPYKFASYTPSKSLVLVRNEHWDRATDPLRKALPDRIELSFSTNPEEVGTRLVAGLADLDAQQGGLSQRHVSKVLQDPKLKAQTDAPYTGYLRYVSLVSKTAPLDNVHCRKAVLYAADTTALQTARGGPTAGSRHGNMLPPTMPGADDYDPFGLTGGKPQPEKAREELRACGKPNGFTTKLVVRNNRPKDVASAEALQQALKAVGITVEILQRDETEFLTAVRSPGTVKENGYGLIVVAWGADYAHGSGFLRPLADGRLIAAGDRVNYAQINDPRINALFAQAETETDAAKASGIYRRINHKVTDGAYYLPVVADKALNYRHPRLTNVYVHEAYGMVDIQALGTSDGT</sequence>
<dbReference type="Pfam" id="PF00496">
    <property type="entry name" value="SBP_bac_5"/>
    <property type="match status" value="1"/>
</dbReference>
<dbReference type="Pfam" id="PF00069">
    <property type="entry name" value="Pkinase"/>
    <property type="match status" value="1"/>
</dbReference>
<evidence type="ECO:0000256" key="3">
    <source>
        <dbReference type="PROSITE-ProRule" id="PRU10141"/>
    </source>
</evidence>
<feature type="compositionally biased region" description="Low complexity" evidence="4">
    <location>
        <begin position="295"/>
        <end position="305"/>
    </location>
</feature>
<proteinExistence type="predicted"/>
<dbReference type="InterPro" id="IPR039424">
    <property type="entry name" value="SBP_5"/>
</dbReference>
<dbReference type="Proteomes" id="UP001595829">
    <property type="component" value="Unassembled WGS sequence"/>
</dbReference>
<feature type="compositionally biased region" description="Pro residues" evidence="4">
    <location>
        <begin position="306"/>
        <end position="315"/>
    </location>
</feature>
<dbReference type="SUPFAM" id="SSF56112">
    <property type="entry name" value="Protein kinase-like (PK-like)"/>
    <property type="match status" value="1"/>
</dbReference>
<feature type="binding site" evidence="3">
    <location>
        <position position="43"/>
    </location>
    <ligand>
        <name>ATP</name>
        <dbReference type="ChEBI" id="CHEBI:30616"/>
    </ligand>
</feature>
<feature type="domain" description="Protein kinase" evidence="5">
    <location>
        <begin position="15"/>
        <end position="266"/>
    </location>
</feature>
<dbReference type="EMBL" id="JBHSJD010000002">
    <property type="protein sequence ID" value="MFC5021553.1"/>
    <property type="molecule type" value="Genomic_DNA"/>
</dbReference>
<dbReference type="Gene3D" id="1.10.510.10">
    <property type="entry name" value="Transferase(Phosphotransferase) domain 1"/>
    <property type="match status" value="1"/>
</dbReference>
<dbReference type="CDD" id="cd08506">
    <property type="entry name" value="PBP2_clavulanate_OppA2"/>
    <property type="match status" value="1"/>
</dbReference>
<evidence type="ECO:0000313" key="7">
    <source>
        <dbReference type="Proteomes" id="UP001595829"/>
    </source>
</evidence>
<protein>
    <submittedName>
        <fullName evidence="6">ABC transporter substrate-binding protein</fullName>
    </submittedName>
</protein>
<dbReference type="Gene3D" id="3.10.105.10">
    <property type="entry name" value="Dipeptide-binding Protein, Domain 3"/>
    <property type="match status" value="1"/>
</dbReference>
<dbReference type="PROSITE" id="PS50011">
    <property type="entry name" value="PROTEIN_KINASE_DOM"/>
    <property type="match status" value="1"/>
</dbReference>
<evidence type="ECO:0000256" key="4">
    <source>
        <dbReference type="SAM" id="MobiDB-lite"/>
    </source>
</evidence>